<accession>A0A443NIK1</accession>
<proteinExistence type="predicted"/>
<sequence>MGCVLRVEGEEGEALLCWWWWCGLRVEEEGATVRGRERNEEQRDCRGGLPLRWVCAGVARWRERRGWRDREGEEVIVLRLGSGVREMDEEEEEEEEGQRQTGNSNPNLTLLFNPKPIRGFASID</sequence>
<name>A0A443NIK1_9MAGN</name>
<evidence type="ECO:0000313" key="2">
    <source>
        <dbReference type="EMBL" id="RWR78358.1"/>
    </source>
</evidence>
<keyword evidence="3" id="KW-1185">Reference proteome</keyword>
<dbReference type="EMBL" id="QPKB01000002">
    <property type="protein sequence ID" value="RWR78358.1"/>
    <property type="molecule type" value="Genomic_DNA"/>
</dbReference>
<dbReference type="Proteomes" id="UP000283530">
    <property type="component" value="Unassembled WGS sequence"/>
</dbReference>
<feature type="compositionally biased region" description="Polar residues" evidence="1">
    <location>
        <begin position="99"/>
        <end position="110"/>
    </location>
</feature>
<feature type="region of interest" description="Disordered" evidence="1">
    <location>
        <begin position="84"/>
        <end position="124"/>
    </location>
</feature>
<gene>
    <name evidence="2" type="ORF">CKAN_00688400</name>
</gene>
<organism evidence="2 3">
    <name type="scientific">Cinnamomum micranthum f. kanehirae</name>
    <dbReference type="NCBI Taxonomy" id="337451"/>
    <lineage>
        <taxon>Eukaryota</taxon>
        <taxon>Viridiplantae</taxon>
        <taxon>Streptophyta</taxon>
        <taxon>Embryophyta</taxon>
        <taxon>Tracheophyta</taxon>
        <taxon>Spermatophyta</taxon>
        <taxon>Magnoliopsida</taxon>
        <taxon>Magnoliidae</taxon>
        <taxon>Laurales</taxon>
        <taxon>Lauraceae</taxon>
        <taxon>Cinnamomum</taxon>
    </lineage>
</organism>
<evidence type="ECO:0000313" key="3">
    <source>
        <dbReference type="Proteomes" id="UP000283530"/>
    </source>
</evidence>
<protein>
    <submittedName>
        <fullName evidence="2">Uncharacterized protein</fullName>
    </submittedName>
</protein>
<reference evidence="2 3" key="1">
    <citation type="journal article" date="2019" name="Nat. Plants">
        <title>Stout camphor tree genome fills gaps in understanding of flowering plant genome evolution.</title>
        <authorList>
            <person name="Chaw S.M."/>
            <person name="Liu Y.C."/>
            <person name="Wu Y.W."/>
            <person name="Wang H.Y."/>
            <person name="Lin C.I."/>
            <person name="Wu C.S."/>
            <person name="Ke H.M."/>
            <person name="Chang L.Y."/>
            <person name="Hsu C.Y."/>
            <person name="Yang H.T."/>
            <person name="Sudianto E."/>
            <person name="Hsu M.H."/>
            <person name="Wu K.P."/>
            <person name="Wang L.N."/>
            <person name="Leebens-Mack J.H."/>
            <person name="Tsai I.J."/>
        </authorList>
    </citation>
    <scope>NUCLEOTIDE SEQUENCE [LARGE SCALE GENOMIC DNA]</scope>
    <source>
        <strain evidence="3">cv. Chaw 1501</strain>
        <tissue evidence="2">Young leaves</tissue>
    </source>
</reference>
<dbReference type="AlphaFoldDB" id="A0A443NIK1"/>
<comment type="caution">
    <text evidence="2">The sequence shown here is derived from an EMBL/GenBank/DDBJ whole genome shotgun (WGS) entry which is preliminary data.</text>
</comment>
<evidence type="ECO:0000256" key="1">
    <source>
        <dbReference type="SAM" id="MobiDB-lite"/>
    </source>
</evidence>
<dbReference type="OrthoDB" id="10570693at2759"/>
<feature type="compositionally biased region" description="Acidic residues" evidence="1">
    <location>
        <begin position="87"/>
        <end position="96"/>
    </location>
</feature>